<dbReference type="GO" id="GO:0009086">
    <property type="term" value="P:methionine biosynthetic process"/>
    <property type="evidence" value="ECO:0007669"/>
    <property type="project" value="InterPro"/>
</dbReference>
<feature type="domain" description="Hcy-binding" evidence="6">
    <location>
        <begin position="4"/>
        <end position="317"/>
    </location>
</feature>
<dbReference type="GO" id="GO:0033528">
    <property type="term" value="P:S-methylmethionine cycle"/>
    <property type="evidence" value="ECO:0007669"/>
    <property type="project" value="TreeGrafter"/>
</dbReference>
<dbReference type="PROSITE" id="PS50970">
    <property type="entry name" value="HCY"/>
    <property type="match status" value="1"/>
</dbReference>
<feature type="binding site" evidence="5">
    <location>
        <position position="303"/>
    </location>
    <ligand>
        <name>Zn(2+)</name>
        <dbReference type="ChEBI" id="CHEBI:29105"/>
    </ligand>
</feature>
<reference evidence="7 8" key="1">
    <citation type="submission" date="2024-03" db="EMBL/GenBank/DDBJ databases">
        <title>The Acrasis kona genome and developmental transcriptomes reveal deep origins of eukaryotic multicellular pathways.</title>
        <authorList>
            <person name="Sheikh S."/>
            <person name="Fu C.-J."/>
            <person name="Brown M.W."/>
            <person name="Baldauf S.L."/>
        </authorList>
    </citation>
    <scope>NUCLEOTIDE SEQUENCE [LARGE SCALE GENOMIC DNA]</scope>
    <source>
        <strain evidence="7 8">ATCC MYA-3509</strain>
    </source>
</reference>
<keyword evidence="8" id="KW-1185">Reference proteome</keyword>
<proteinExistence type="predicted"/>
<dbReference type="SUPFAM" id="SSF82282">
    <property type="entry name" value="Homocysteine S-methyltransferase"/>
    <property type="match status" value="1"/>
</dbReference>
<dbReference type="Pfam" id="PF02574">
    <property type="entry name" value="S-methyl_trans"/>
    <property type="match status" value="1"/>
</dbReference>
<feature type="binding site" evidence="5">
    <location>
        <position position="237"/>
    </location>
    <ligand>
        <name>Zn(2+)</name>
        <dbReference type="ChEBI" id="CHEBI:29105"/>
    </ligand>
</feature>
<comment type="cofactor">
    <cofactor evidence="5">
        <name>Zn(2+)</name>
        <dbReference type="ChEBI" id="CHEBI:29105"/>
    </cofactor>
</comment>
<dbReference type="GO" id="GO:0008270">
    <property type="term" value="F:zinc ion binding"/>
    <property type="evidence" value="ECO:0007669"/>
    <property type="project" value="InterPro"/>
</dbReference>
<evidence type="ECO:0000256" key="1">
    <source>
        <dbReference type="ARBA" id="ARBA00022603"/>
    </source>
</evidence>
<dbReference type="PANTHER" id="PTHR46015:SF1">
    <property type="entry name" value="HOMOCYSTEINE S-METHYLTRANSFERASE-LIKE ISOFORM 1"/>
    <property type="match status" value="1"/>
</dbReference>
<keyword evidence="4 5" id="KW-0862">Zinc</keyword>
<keyword evidence="3 5" id="KW-0479">Metal-binding</keyword>
<dbReference type="EMBL" id="JAOPGA020001567">
    <property type="protein sequence ID" value="KAL0489541.1"/>
    <property type="molecule type" value="Genomic_DNA"/>
</dbReference>
<evidence type="ECO:0000313" key="7">
    <source>
        <dbReference type="EMBL" id="KAL0489541.1"/>
    </source>
</evidence>
<dbReference type="InterPro" id="IPR003726">
    <property type="entry name" value="HCY_dom"/>
</dbReference>
<name>A0AAW2ZK55_9EUKA</name>
<evidence type="ECO:0000256" key="3">
    <source>
        <dbReference type="ARBA" id="ARBA00022723"/>
    </source>
</evidence>
<dbReference type="InterPro" id="IPR051486">
    <property type="entry name" value="Hcy_S-methyltransferase"/>
</dbReference>
<gene>
    <name evidence="7" type="ORF">AKO1_010457</name>
</gene>
<dbReference type="NCBIfam" id="NF007020">
    <property type="entry name" value="PRK09485.1"/>
    <property type="match status" value="1"/>
</dbReference>
<dbReference type="GO" id="GO:0032259">
    <property type="term" value="P:methylation"/>
    <property type="evidence" value="ECO:0007669"/>
    <property type="project" value="UniProtKB-KW"/>
</dbReference>
<feature type="binding site" evidence="5">
    <location>
        <position position="302"/>
    </location>
    <ligand>
        <name>Zn(2+)</name>
        <dbReference type="ChEBI" id="CHEBI:29105"/>
    </ligand>
</feature>
<evidence type="ECO:0000256" key="4">
    <source>
        <dbReference type="ARBA" id="ARBA00022833"/>
    </source>
</evidence>
<dbReference type="InterPro" id="IPR036589">
    <property type="entry name" value="HCY_dom_sf"/>
</dbReference>
<accession>A0AAW2ZK55</accession>
<sequence length="325" mass="36242">MKQSKLSVLLNKNVKLVLDGAMATELQSRGHSLDTKLWSFPMVHDHPNSVRDVHMDYMNVGSDIITACTYQSDLKPEDKQTEQMMFDAMKIIHLAKQQYCTNQSNGREVLIAASMSSFGANMDGAQEYDGRYVDEVDDETISSFHGRKIRYLLEKCGDYAPDILLFETIPSLKEAQIIQDVLSKLDLINKTKQPDVLISFSCKEEQGIVTTCYGDKIEECIAFANASQIVQGVGVNCSTPDHTLQALRIARPLTTKLLVSYPNNGDVYDGINKTWSHQNSVMSFGDVASSLFDAGADIVGGCCRTCPNDINQIYNTRNRFLNEKP</sequence>
<evidence type="ECO:0000256" key="2">
    <source>
        <dbReference type="ARBA" id="ARBA00022679"/>
    </source>
</evidence>
<evidence type="ECO:0000259" key="6">
    <source>
        <dbReference type="PROSITE" id="PS50970"/>
    </source>
</evidence>
<evidence type="ECO:0000256" key="5">
    <source>
        <dbReference type="PROSITE-ProRule" id="PRU00333"/>
    </source>
</evidence>
<dbReference type="Gene3D" id="3.20.20.330">
    <property type="entry name" value="Homocysteine-binding-like domain"/>
    <property type="match status" value="1"/>
</dbReference>
<protein>
    <submittedName>
        <fullName evidence="7">Homocysteine S-methyltransferase</fullName>
    </submittedName>
</protein>
<dbReference type="AlphaFoldDB" id="A0AAW2ZK55"/>
<comment type="caution">
    <text evidence="7">The sequence shown here is derived from an EMBL/GenBank/DDBJ whole genome shotgun (WGS) entry which is preliminary data.</text>
</comment>
<keyword evidence="2 5" id="KW-0808">Transferase</keyword>
<evidence type="ECO:0000313" key="8">
    <source>
        <dbReference type="Proteomes" id="UP001431209"/>
    </source>
</evidence>
<keyword evidence="1 5" id="KW-0489">Methyltransferase</keyword>
<organism evidence="7 8">
    <name type="scientific">Acrasis kona</name>
    <dbReference type="NCBI Taxonomy" id="1008807"/>
    <lineage>
        <taxon>Eukaryota</taxon>
        <taxon>Discoba</taxon>
        <taxon>Heterolobosea</taxon>
        <taxon>Tetramitia</taxon>
        <taxon>Eutetramitia</taxon>
        <taxon>Acrasidae</taxon>
        <taxon>Acrasis</taxon>
    </lineage>
</organism>
<dbReference type="PANTHER" id="PTHR46015">
    <property type="entry name" value="ZGC:172121"/>
    <property type="match status" value="1"/>
</dbReference>
<dbReference type="GO" id="GO:0008898">
    <property type="term" value="F:S-adenosylmethionine-homocysteine S-methyltransferase activity"/>
    <property type="evidence" value="ECO:0007669"/>
    <property type="project" value="TreeGrafter"/>
</dbReference>
<dbReference type="Proteomes" id="UP001431209">
    <property type="component" value="Unassembled WGS sequence"/>
</dbReference>